<dbReference type="Proteomes" id="UP000293506">
    <property type="component" value="Unassembled WGS sequence"/>
</dbReference>
<dbReference type="GO" id="GO:0003700">
    <property type="term" value="F:DNA-binding transcription factor activity"/>
    <property type="evidence" value="ECO:0007669"/>
    <property type="project" value="InterPro"/>
</dbReference>
<evidence type="ECO:0000313" key="4">
    <source>
        <dbReference type="EMBL" id="RYT66779.1"/>
    </source>
</evidence>
<evidence type="ECO:0000313" key="5">
    <source>
        <dbReference type="Proteomes" id="UP000284644"/>
    </source>
</evidence>
<comment type="caution">
    <text evidence="3">The sequence shown here is derived from an EMBL/GenBank/DDBJ whole genome shotgun (WGS) entry which is preliminary data.</text>
</comment>
<reference evidence="5 6" key="1">
    <citation type="submission" date="2018-08" db="EMBL/GenBank/DDBJ databases">
        <title>A genome reference for cultivated species of the human gut microbiota.</title>
        <authorList>
            <person name="Zou Y."/>
            <person name="Xue W."/>
            <person name="Luo G."/>
        </authorList>
    </citation>
    <scope>NUCLEOTIDE SEQUENCE [LARGE SCALE GENOMIC DNA]</scope>
    <source>
        <strain evidence="3 6">AF37-6AC</strain>
        <strain evidence="2 5">AM29-25AC</strain>
    </source>
</reference>
<evidence type="ECO:0000313" key="6">
    <source>
        <dbReference type="Proteomes" id="UP000285897"/>
    </source>
</evidence>
<gene>
    <name evidence="3" type="ORF">DW021_16965</name>
    <name evidence="2" type="ORF">DW767_05920</name>
    <name evidence="4" type="ORF">EAI82_09550</name>
</gene>
<dbReference type="InterPro" id="IPR036388">
    <property type="entry name" value="WH-like_DNA-bd_sf"/>
</dbReference>
<dbReference type="GO" id="GO:0006352">
    <property type="term" value="P:DNA-templated transcription initiation"/>
    <property type="evidence" value="ECO:0007669"/>
    <property type="project" value="InterPro"/>
</dbReference>
<dbReference type="AlphaFoldDB" id="A0A415L2F7"/>
<dbReference type="Pfam" id="PF04545">
    <property type="entry name" value="Sigma70_r4"/>
    <property type="match status" value="1"/>
</dbReference>
<evidence type="ECO:0000313" key="7">
    <source>
        <dbReference type="Proteomes" id="UP000293506"/>
    </source>
</evidence>
<accession>A0A415L2F7</accession>
<sequence>MWVLTARKPKGRKVVNMTIRELKDRVPYVKGIVKLPSPKGLREADIPIIADTDDSLETCLGEECRAVVYMNGLVLYTRGKYATVFRLHKCRETYGKGSARSFTEVPYQFMLMLEGEHRLEYNQDKKEADWNTSAELLEEEYGYGLPGRGDILDELVTDEIMEFVFSILTERQKMVVYMFYFEQKKQADIAELLGIQRVTVATILRTALKTLRDRYPSF</sequence>
<dbReference type="Proteomes" id="UP000284644">
    <property type="component" value="Unassembled WGS sequence"/>
</dbReference>
<feature type="domain" description="RNA polymerase sigma-70 region 4" evidence="1">
    <location>
        <begin position="166"/>
        <end position="212"/>
    </location>
</feature>
<dbReference type="Gene3D" id="1.10.10.10">
    <property type="entry name" value="Winged helix-like DNA-binding domain superfamily/Winged helix DNA-binding domain"/>
    <property type="match status" value="1"/>
</dbReference>
<protein>
    <recommendedName>
        <fullName evidence="1">RNA polymerase sigma-70 region 4 domain-containing protein</fullName>
    </recommendedName>
</protein>
<dbReference type="SUPFAM" id="SSF88659">
    <property type="entry name" value="Sigma3 and sigma4 domains of RNA polymerase sigma factors"/>
    <property type="match status" value="1"/>
</dbReference>
<proteinExistence type="predicted"/>
<dbReference type="InterPro" id="IPR007630">
    <property type="entry name" value="RNA_pol_sigma70_r4"/>
</dbReference>
<dbReference type="EMBL" id="QSJW01000003">
    <property type="protein sequence ID" value="RHE14057.1"/>
    <property type="molecule type" value="Genomic_DNA"/>
</dbReference>
<dbReference type="EMBL" id="RCXQ01000007">
    <property type="protein sequence ID" value="RYT66779.1"/>
    <property type="molecule type" value="Genomic_DNA"/>
</dbReference>
<dbReference type="CDD" id="cd06171">
    <property type="entry name" value="Sigma70_r4"/>
    <property type="match status" value="1"/>
</dbReference>
<evidence type="ECO:0000259" key="1">
    <source>
        <dbReference type="Pfam" id="PF04545"/>
    </source>
</evidence>
<organism evidence="3 6">
    <name type="scientific">Blautia obeum</name>
    <dbReference type="NCBI Taxonomy" id="40520"/>
    <lineage>
        <taxon>Bacteria</taxon>
        <taxon>Bacillati</taxon>
        <taxon>Bacillota</taxon>
        <taxon>Clostridia</taxon>
        <taxon>Lachnospirales</taxon>
        <taxon>Lachnospiraceae</taxon>
        <taxon>Blautia</taxon>
    </lineage>
</organism>
<name>A0A415L2F7_9FIRM</name>
<dbReference type="EMBL" id="QROS01000025">
    <property type="protein sequence ID" value="RHL42700.1"/>
    <property type="molecule type" value="Genomic_DNA"/>
</dbReference>
<reference evidence="4 7" key="2">
    <citation type="journal article" date="2019" name="Science, e1252229">
        <title>Invertible promoters mediate bacterial phase variation, antibiotic resistance, and host adaptation in the gut.</title>
        <authorList>
            <person name="Jiang X."/>
            <person name="Hall A.B."/>
            <person name="Arthur T.D."/>
            <person name="Plichta D.R."/>
            <person name="Covington C.T."/>
            <person name="Poyet M."/>
            <person name="Crothers J."/>
            <person name="Moses P.L."/>
            <person name="Tolonen A.C."/>
            <person name="Vlamakis H."/>
            <person name="Alm E.J."/>
            <person name="Xavier R.J."/>
        </authorList>
    </citation>
    <scope>NUCLEOTIDE SEQUENCE [LARGE SCALE GENOMIC DNA]</scope>
    <source>
        <strain evidence="4">Af_0058</strain>
        <strain evidence="7">af_0058</strain>
    </source>
</reference>
<dbReference type="InterPro" id="IPR013324">
    <property type="entry name" value="RNA_pol_sigma_r3/r4-like"/>
</dbReference>
<dbReference type="Proteomes" id="UP000285897">
    <property type="component" value="Unassembled WGS sequence"/>
</dbReference>
<evidence type="ECO:0000313" key="2">
    <source>
        <dbReference type="EMBL" id="RHE14057.1"/>
    </source>
</evidence>
<evidence type="ECO:0000313" key="3">
    <source>
        <dbReference type="EMBL" id="RHL42700.1"/>
    </source>
</evidence>